<gene>
    <name evidence="1" type="ORF">Patl1_02269</name>
</gene>
<evidence type="ECO:0000313" key="2">
    <source>
        <dbReference type="Proteomes" id="UP001164250"/>
    </source>
</evidence>
<organism evidence="1 2">
    <name type="scientific">Pistacia atlantica</name>
    <dbReference type="NCBI Taxonomy" id="434234"/>
    <lineage>
        <taxon>Eukaryota</taxon>
        <taxon>Viridiplantae</taxon>
        <taxon>Streptophyta</taxon>
        <taxon>Embryophyta</taxon>
        <taxon>Tracheophyta</taxon>
        <taxon>Spermatophyta</taxon>
        <taxon>Magnoliopsida</taxon>
        <taxon>eudicotyledons</taxon>
        <taxon>Gunneridae</taxon>
        <taxon>Pentapetalae</taxon>
        <taxon>rosids</taxon>
        <taxon>malvids</taxon>
        <taxon>Sapindales</taxon>
        <taxon>Anacardiaceae</taxon>
        <taxon>Pistacia</taxon>
    </lineage>
</organism>
<evidence type="ECO:0000313" key="1">
    <source>
        <dbReference type="EMBL" id="KAJ0110549.1"/>
    </source>
</evidence>
<protein>
    <submittedName>
        <fullName evidence="1">Uncharacterized protein</fullName>
    </submittedName>
</protein>
<keyword evidence="2" id="KW-1185">Reference proteome</keyword>
<accession>A0ACC1C4T0</accession>
<sequence>MGPIEKMTLANRPVKGLYFTVAGAPQSLCVALLSYMGNLRVALGAERGFIDAQKLKNCIENAFQMIFKAACESSTPQQERE</sequence>
<dbReference type="Proteomes" id="UP001164250">
    <property type="component" value="Chromosome 1"/>
</dbReference>
<comment type="caution">
    <text evidence="1">The sequence shown here is derived from an EMBL/GenBank/DDBJ whole genome shotgun (WGS) entry which is preliminary data.</text>
</comment>
<proteinExistence type="predicted"/>
<name>A0ACC1C4T0_9ROSI</name>
<dbReference type="EMBL" id="CM047897">
    <property type="protein sequence ID" value="KAJ0110549.1"/>
    <property type="molecule type" value="Genomic_DNA"/>
</dbReference>
<reference evidence="2" key="1">
    <citation type="journal article" date="2023" name="G3 (Bethesda)">
        <title>Genome assembly and association tests identify interacting loci associated with vigor, precocity, and sex in interspecific pistachio rootstocks.</title>
        <authorList>
            <person name="Palmer W."/>
            <person name="Jacygrad E."/>
            <person name="Sagayaradj S."/>
            <person name="Cavanaugh K."/>
            <person name="Han R."/>
            <person name="Bertier L."/>
            <person name="Beede B."/>
            <person name="Kafkas S."/>
            <person name="Golino D."/>
            <person name="Preece J."/>
            <person name="Michelmore R."/>
        </authorList>
    </citation>
    <scope>NUCLEOTIDE SEQUENCE [LARGE SCALE GENOMIC DNA]</scope>
</reference>